<evidence type="ECO:0000256" key="3">
    <source>
        <dbReference type="ARBA" id="ARBA00019377"/>
    </source>
</evidence>
<keyword evidence="5" id="KW-0805">Transcription regulation</keyword>
<proteinExistence type="inferred from homology"/>
<keyword evidence="4" id="KW-0694">RNA-binding</keyword>
<evidence type="ECO:0000256" key="6">
    <source>
        <dbReference type="ARBA" id="ARBA00023163"/>
    </source>
</evidence>
<protein>
    <recommendedName>
        <fullName evidence="3">Hut operon positive regulatory protein</fullName>
    </recommendedName>
</protein>
<dbReference type="EMBL" id="JXXE01000423">
    <property type="protein sequence ID" value="KIZ39506.1"/>
    <property type="molecule type" value="Genomic_DNA"/>
</dbReference>
<sequence length="138" mass="14987">MELNASRIGKVAIMLAMSSNEEEAEFKAKIANETSFKFSVMWVSGRKTEINKSFPRSILNAALKNRTIEDRPGATHALIHAGLEAMGGLIPTIPGDSSLKVKVVIIADAHWVAVVAYGESAFLPETNHERIGMGVMHL</sequence>
<dbReference type="AlphaFoldDB" id="A0A0D7EFT0"/>
<dbReference type="Proteomes" id="UP000032515">
    <property type="component" value="Unassembled WGS sequence"/>
</dbReference>
<organism evidence="7 8">
    <name type="scientific">Rhodopseudomonas palustris</name>
    <dbReference type="NCBI Taxonomy" id="1076"/>
    <lineage>
        <taxon>Bacteria</taxon>
        <taxon>Pseudomonadati</taxon>
        <taxon>Pseudomonadota</taxon>
        <taxon>Alphaproteobacteria</taxon>
        <taxon>Hyphomicrobiales</taxon>
        <taxon>Nitrobacteraceae</taxon>
        <taxon>Rhodopseudomonas</taxon>
    </lineage>
</organism>
<dbReference type="SUPFAM" id="SSF111064">
    <property type="entry name" value="Hut operon positive regulatory protein HutP"/>
    <property type="match status" value="1"/>
</dbReference>
<dbReference type="GO" id="GO:0003723">
    <property type="term" value="F:RNA binding"/>
    <property type="evidence" value="ECO:0007669"/>
    <property type="project" value="UniProtKB-KW"/>
</dbReference>
<evidence type="ECO:0000313" key="7">
    <source>
        <dbReference type="EMBL" id="KIZ39506.1"/>
    </source>
</evidence>
<keyword evidence="6" id="KW-0804">Transcription</keyword>
<evidence type="ECO:0000313" key="8">
    <source>
        <dbReference type="Proteomes" id="UP000032515"/>
    </source>
</evidence>
<evidence type="ECO:0000256" key="1">
    <source>
        <dbReference type="ARBA" id="ARBA00002945"/>
    </source>
</evidence>
<comment type="similarity">
    <text evidence="2">Belongs to the HutP family.</text>
</comment>
<accession>A0A0D7EFT0</accession>
<dbReference type="PATRIC" id="fig|1076.23.peg.4708"/>
<evidence type="ECO:0000256" key="2">
    <source>
        <dbReference type="ARBA" id="ARBA00009992"/>
    </source>
</evidence>
<dbReference type="Gene3D" id="3.40.1510.10">
    <property type="entry name" value="Hut operon regulatory protein HutP"/>
    <property type="match status" value="1"/>
</dbReference>
<dbReference type="CDD" id="cd11640">
    <property type="entry name" value="HutP"/>
    <property type="match status" value="1"/>
</dbReference>
<dbReference type="InterPro" id="IPR036482">
    <property type="entry name" value="Regulatory_HutP_sf"/>
</dbReference>
<name>A0A0D7EFT0_RHOPL</name>
<dbReference type="Pfam" id="PF09021">
    <property type="entry name" value="HutP"/>
    <property type="match status" value="1"/>
</dbReference>
<evidence type="ECO:0000256" key="5">
    <source>
        <dbReference type="ARBA" id="ARBA00023015"/>
    </source>
</evidence>
<dbReference type="InterPro" id="IPR015111">
    <property type="entry name" value="Regulatory_HutP"/>
</dbReference>
<comment type="function">
    <text evidence="1">Antiterminator that binds to cis-acting regulatory sequences on the mRNA in the presence of histidine, thereby suppressing transcription termination and activating the hut operon for histidine utilization.</text>
</comment>
<gene>
    <name evidence="7" type="ORF">OO17_20305</name>
</gene>
<reference evidence="7 8" key="1">
    <citation type="submission" date="2014-11" db="EMBL/GenBank/DDBJ databases">
        <title>Genomics and ecophysiology of heterotrophic nitrogen fixing bacteria isolated from estuarine surface water.</title>
        <authorList>
            <person name="Bentzon-Tilia M."/>
            <person name="Severin I."/>
            <person name="Hansen L.H."/>
            <person name="Riemann L."/>
        </authorList>
    </citation>
    <scope>NUCLEOTIDE SEQUENCE [LARGE SCALE GENOMIC DNA]</scope>
    <source>
        <strain evidence="7 8">BAL398</strain>
    </source>
</reference>
<evidence type="ECO:0000256" key="4">
    <source>
        <dbReference type="ARBA" id="ARBA00022884"/>
    </source>
</evidence>
<comment type="caution">
    <text evidence="7">The sequence shown here is derived from an EMBL/GenBank/DDBJ whole genome shotgun (WGS) entry which is preliminary data.</text>
</comment>